<evidence type="ECO:0000313" key="1">
    <source>
        <dbReference type="EMBL" id="KEQ90798.1"/>
    </source>
</evidence>
<dbReference type="Proteomes" id="UP000030641">
    <property type="component" value="Unassembled WGS sequence"/>
</dbReference>
<dbReference type="AlphaFoldDB" id="A0A074XZ22"/>
<dbReference type="InParanoid" id="A0A074XZ22"/>
<reference evidence="1 2" key="1">
    <citation type="journal article" date="2014" name="BMC Genomics">
        <title>Genome sequencing of four Aureobasidium pullulans varieties: biotechnological potential, stress tolerance, and description of new species.</title>
        <authorList>
            <person name="Gostin Ar C."/>
            <person name="Ohm R.A."/>
            <person name="Kogej T."/>
            <person name="Sonjak S."/>
            <person name="Turk M."/>
            <person name="Zajc J."/>
            <person name="Zalar P."/>
            <person name="Grube M."/>
            <person name="Sun H."/>
            <person name="Han J."/>
            <person name="Sharma A."/>
            <person name="Chiniquy J."/>
            <person name="Ngan C.Y."/>
            <person name="Lipzen A."/>
            <person name="Barry K."/>
            <person name="Grigoriev I.V."/>
            <person name="Gunde-Cimerman N."/>
        </authorList>
    </citation>
    <scope>NUCLEOTIDE SEQUENCE [LARGE SCALE GENOMIC DNA]</scope>
    <source>
        <strain evidence="1 2">EXF-2481</strain>
    </source>
</reference>
<accession>A0A074XZ22</accession>
<name>A0A074XZ22_AURSE</name>
<dbReference type="HOGENOM" id="CLU_1695137_0_0_1"/>
<protein>
    <submittedName>
        <fullName evidence="1">Glycosyltransferase family 71 protein</fullName>
    </submittedName>
</protein>
<sequence length="155" mass="17377">MAGVLDYAFHDGSTGILGMLDRNTSNGDDTSVESDQEAQCYRLVHQKDHAPHRAQNYTSCSPQLVYFDTNRKALWLKGWITNTKSAGVDDLDISTFEAFLEEPRSGDPKDKEKIWQLRNGNVCGLTADSYAPITAEETQVLGRIIGFAQEYDWEP</sequence>
<keyword evidence="2" id="KW-1185">Reference proteome</keyword>
<keyword evidence="1" id="KW-0808">Transferase</keyword>
<dbReference type="GeneID" id="25364893"/>
<proteinExistence type="predicted"/>
<dbReference type="RefSeq" id="XP_013339290.1">
    <property type="nucleotide sequence ID" value="XM_013483836.1"/>
</dbReference>
<dbReference type="STRING" id="1043005.A0A074XZ22"/>
<dbReference type="EMBL" id="KL584785">
    <property type="protein sequence ID" value="KEQ90798.1"/>
    <property type="molecule type" value="Genomic_DNA"/>
</dbReference>
<gene>
    <name evidence="1" type="ORF">AUEXF2481DRAFT_33597</name>
</gene>
<organism evidence="1 2">
    <name type="scientific">Aureobasidium subglaciale (strain EXF-2481)</name>
    <name type="common">Aureobasidium pullulans var. subglaciale</name>
    <dbReference type="NCBI Taxonomy" id="1043005"/>
    <lineage>
        <taxon>Eukaryota</taxon>
        <taxon>Fungi</taxon>
        <taxon>Dikarya</taxon>
        <taxon>Ascomycota</taxon>
        <taxon>Pezizomycotina</taxon>
        <taxon>Dothideomycetes</taxon>
        <taxon>Dothideomycetidae</taxon>
        <taxon>Dothideales</taxon>
        <taxon>Saccotheciaceae</taxon>
        <taxon>Aureobasidium</taxon>
    </lineage>
</organism>
<dbReference type="GO" id="GO:0016740">
    <property type="term" value="F:transferase activity"/>
    <property type="evidence" value="ECO:0007669"/>
    <property type="project" value="UniProtKB-KW"/>
</dbReference>
<evidence type="ECO:0000313" key="2">
    <source>
        <dbReference type="Proteomes" id="UP000030641"/>
    </source>
</evidence>